<evidence type="ECO:0000256" key="1">
    <source>
        <dbReference type="SAM" id="MobiDB-lite"/>
    </source>
</evidence>
<accession>A0AA88TC27</accession>
<dbReference type="AlphaFoldDB" id="A0AA88TC27"/>
<feature type="region of interest" description="Disordered" evidence="1">
    <location>
        <begin position="51"/>
        <end position="76"/>
    </location>
</feature>
<name>A0AA88TC27_CHASR</name>
<dbReference type="EMBL" id="JAUPFM010000001">
    <property type="protein sequence ID" value="KAK2861620.1"/>
    <property type="molecule type" value="Genomic_DNA"/>
</dbReference>
<gene>
    <name evidence="2" type="ORF">Q5P01_001153</name>
</gene>
<evidence type="ECO:0000313" key="3">
    <source>
        <dbReference type="Proteomes" id="UP001187415"/>
    </source>
</evidence>
<proteinExistence type="predicted"/>
<sequence>MCPLEGASRVLNVPHFDERLNAARRRSETDSAAAAKLLEAAGRFLPFLPRHMNCHSGRGTQRATQPPGGSELTERR</sequence>
<comment type="caution">
    <text evidence="2">The sequence shown here is derived from an EMBL/GenBank/DDBJ whole genome shotgun (WGS) entry which is preliminary data.</text>
</comment>
<keyword evidence="3" id="KW-1185">Reference proteome</keyword>
<dbReference type="Proteomes" id="UP001187415">
    <property type="component" value="Unassembled WGS sequence"/>
</dbReference>
<reference evidence="2" key="1">
    <citation type="submission" date="2023-07" db="EMBL/GenBank/DDBJ databases">
        <title>Chromosome-level Genome Assembly of Striped Snakehead (Channa striata).</title>
        <authorList>
            <person name="Liu H."/>
        </authorList>
    </citation>
    <scope>NUCLEOTIDE SEQUENCE</scope>
    <source>
        <strain evidence="2">Gz</strain>
        <tissue evidence="2">Muscle</tissue>
    </source>
</reference>
<organism evidence="2 3">
    <name type="scientific">Channa striata</name>
    <name type="common">Snakehead murrel</name>
    <name type="synonym">Ophicephalus striatus</name>
    <dbReference type="NCBI Taxonomy" id="64152"/>
    <lineage>
        <taxon>Eukaryota</taxon>
        <taxon>Metazoa</taxon>
        <taxon>Chordata</taxon>
        <taxon>Craniata</taxon>
        <taxon>Vertebrata</taxon>
        <taxon>Euteleostomi</taxon>
        <taxon>Actinopterygii</taxon>
        <taxon>Neopterygii</taxon>
        <taxon>Teleostei</taxon>
        <taxon>Neoteleostei</taxon>
        <taxon>Acanthomorphata</taxon>
        <taxon>Anabantaria</taxon>
        <taxon>Anabantiformes</taxon>
        <taxon>Channoidei</taxon>
        <taxon>Channidae</taxon>
        <taxon>Channa</taxon>
    </lineage>
</organism>
<evidence type="ECO:0000313" key="2">
    <source>
        <dbReference type="EMBL" id="KAK2861620.1"/>
    </source>
</evidence>
<protein>
    <submittedName>
        <fullName evidence="2">Uncharacterized protein</fullName>
    </submittedName>
</protein>